<dbReference type="InterPro" id="IPR001036">
    <property type="entry name" value="Acrflvin-R"/>
</dbReference>
<dbReference type="EMBL" id="SRXV01000073">
    <property type="protein sequence ID" value="TGY89508.1"/>
    <property type="molecule type" value="Genomic_DNA"/>
</dbReference>
<dbReference type="AlphaFoldDB" id="A0A4S2H2E0"/>
<dbReference type="Gene3D" id="1.20.1640.10">
    <property type="entry name" value="Multidrug efflux transporter AcrB transmembrane domain"/>
    <property type="match status" value="1"/>
</dbReference>
<keyword evidence="2" id="KW-1185">Reference proteome</keyword>
<name>A0A4S2H2E0_9PROT</name>
<dbReference type="SUPFAM" id="SSF82693">
    <property type="entry name" value="Multidrug efflux transporter AcrB pore domain, PN1, PN2, PC1 and PC2 subdomains"/>
    <property type="match status" value="1"/>
</dbReference>
<reference evidence="1 2" key="1">
    <citation type="journal article" date="2013" name="Int. J. Syst. Evol. Microbiol.">
        <title>Marinicauda pacifica gen. nov., sp. nov., a prosthecate alphaproteobacterium of the family Hyphomonadaceae isolated from deep seawater.</title>
        <authorList>
            <person name="Zhang X.Y."/>
            <person name="Li G.W."/>
            <person name="Wang C.S."/>
            <person name="Zhang Y.J."/>
            <person name="Xu X.W."/>
            <person name="Li H."/>
            <person name="Liu A."/>
            <person name="Liu C."/>
            <person name="Xie B.B."/>
            <person name="Qin Q.L."/>
            <person name="Xu Z."/>
            <person name="Chen X.L."/>
            <person name="Zhou B.C."/>
            <person name="Zhang Y.Z."/>
        </authorList>
    </citation>
    <scope>NUCLEOTIDE SEQUENCE [LARGE SCALE GENOMIC DNA]</scope>
    <source>
        <strain evidence="1 2">P-1 km-3</strain>
    </source>
</reference>
<gene>
    <name evidence="1" type="ORF">E5162_14420</name>
</gene>
<dbReference type="GO" id="GO:0022857">
    <property type="term" value="F:transmembrane transporter activity"/>
    <property type="evidence" value="ECO:0007669"/>
    <property type="project" value="InterPro"/>
</dbReference>
<evidence type="ECO:0000313" key="2">
    <source>
        <dbReference type="Proteomes" id="UP000305451"/>
    </source>
</evidence>
<dbReference type="Gene3D" id="3.30.70.1430">
    <property type="entry name" value="Multidrug efflux transporter AcrB pore domain"/>
    <property type="match status" value="1"/>
</dbReference>
<dbReference type="RefSeq" id="WP_135945962.1">
    <property type="nucleotide sequence ID" value="NZ_SRXV01000073.1"/>
</dbReference>
<comment type="caution">
    <text evidence="1">The sequence shown here is derived from an EMBL/GenBank/DDBJ whole genome shotgun (WGS) entry which is preliminary data.</text>
</comment>
<feature type="non-terminal residue" evidence="1">
    <location>
        <position position="1"/>
    </location>
</feature>
<dbReference type="Pfam" id="PF00873">
    <property type="entry name" value="ACR_tran"/>
    <property type="match status" value="1"/>
</dbReference>
<evidence type="ECO:0000313" key="1">
    <source>
        <dbReference type="EMBL" id="TGY89508.1"/>
    </source>
</evidence>
<accession>A0A4S2H2E0</accession>
<dbReference type="GO" id="GO:0016020">
    <property type="term" value="C:membrane"/>
    <property type="evidence" value="ECO:0007669"/>
    <property type="project" value="InterPro"/>
</dbReference>
<proteinExistence type="predicted"/>
<protein>
    <submittedName>
        <fullName evidence="1">Efflux RND transporter permease subunit</fullName>
    </submittedName>
</protein>
<sequence length="102" mass="11086">AVALAAGAVACVFALERELVPEEDRGQISVFVTGPDGVGLDYMEQEVVEIEAVLQPYLDSGVIESAFTVIGRYDLNRIGMTVRLADWESRDISQQDLIAALE</sequence>
<dbReference type="Proteomes" id="UP000305451">
    <property type="component" value="Unassembled WGS sequence"/>
</dbReference>
<organism evidence="1 2">
    <name type="scientific">Marinicauda pacifica</name>
    <dbReference type="NCBI Taxonomy" id="1133559"/>
    <lineage>
        <taxon>Bacteria</taxon>
        <taxon>Pseudomonadati</taxon>
        <taxon>Pseudomonadota</taxon>
        <taxon>Alphaproteobacteria</taxon>
        <taxon>Maricaulales</taxon>
        <taxon>Maricaulaceae</taxon>
        <taxon>Marinicauda</taxon>
    </lineage>
</organism>
<feature type="non-terminal residue" evidence="1">
    <location>
        <position position="102"/>
    </location>
</feature>